<dbReference type="AlphaFoldDB" id="A0A154WEK9"/>
<keyword evidence="4" id="KW-0378">Hydrolase</keyword>
<comment type="cofactor">
    <cofactor evidence="1">
        <name>a divalent metal cation</name>
        <dbReference type="ChEBI" id="CHEBI:60240"/>
    </cofactor>
</comment>
<dbReference type="PANTHER" id="PTHR30636:SF3">
    <property type="entry name" value="UPF0701 PROTEIN YICC"/>
    <property type="match status" value="1"/>
</dbReference>
<organism evidence="8 9">
    <name type="scientific">Oceanibaculum pacificum</name>
    <dbReference type="NCBI Taxonomy" id="580166"/>
    <lineage>
        <taxon>Bacteria</taxon>
        <taxon>Pseudomonadati</taxon>
        <taxon>Pseudomonadota</taxon>
        <taxon>Alphaproteobacteria</taxon>
        <taxon>Rhodospirillales</taxon>
        <taxon>Oceanibaculaceae</taxon>
        <taxon>Oceanibaculum</taxon>
    </lineage>
</organism>
<feature type="domain" description="Endoribonuclease YicC-like N-terminal" evidence="6">
    <location>
        <begin position="3"/>
        <end position="159"/>
    </location>
</feature>
<evidence type="ECO:0000259" key="6">
    <source>
        <dbReference type="Pfam" id="PF03755"/>
    </source>
</evidence>
<dbReference type="Proteomes" id="UP000076400">
    <property type="component" value="Unassembled WGS sequence"/>
</dbReference>
<evidence type="ECO:0000256" key="5">
    <source>
        <dbReference type="ARBA" id="ARBA00035648"/>
    </source>
</evidence>
<comment type="similarity">
    <text evidence="5">Belongs to the YicC/YloC family.</text>
</comment>
<name>A0A154WEK9_9PROT</name>
<dbReference type="InterPro" id="IPR013551">
    <property type="entry name" value="YicC-like_C"/>
</dbReference>
<gene>
    <name evidence="8" type="ORF">AUP43_05550</name>
</gene>
<feature type="domain" description="Endoribonuclease YicC-like C-terminal" evidence="7">
    <location>
        <begin position="181"/>
        <end position="296"/>
    </location>
</feature>
<proteinExistence type="inferred from homology"/>
<evidence type="ECO:0000313" key="8">
    <source>
        <dbReference type="EMBL" id="KZD11942.1"/>
    </source>
</evidence>
<keyword evidence="2" id="KW-0540">Nuclease</keyword>
<dbReference type="OrthoDB" id="9771229at2"/>
<protein>
    <recommendedName>
        <fullName evidence="10">YicC family protein</fullName>
    </recommendedName>
</protein>
<evidence type="ECO:0000256" key="4">
    <source>
        <dbReference type="ARBA" id="ARBA00022801"/>
    </source>
</evidence>
<dbReference type="InterPro" id="IPR005229">
    <property type="entry name" value="YicC/YloC-like"/>
</dbReference>
<keyword evidence="3" id="KW-0255">Endonuclease</keyword>
<evidence type="ECO:0008006" key="10">
    <source>
        <dbReference type="Google" id="ProtNLM"/>
    </source>
</evidence>
<evidence type="ECO:0000256" key="1">
    <source>
        <dbReference type="ARBA" id="ARBA00001968"/>
    </source>
</evidence>
<dbReference type="GO" id="GO:0004521">
    <property type="term" value="F:RNA endonuclease activity"/>
    <property type="evidence" value="ECO:0007669"/>
    <property type="project" value="InterPro"/>
</dbReference>
<dbReference type="EMBL" id="LPXN01000068">
    <property type="protein sequence ID" value="KZD11942.1"/>
    <property type="molecule type" value="Genomic_DNA"/>
</dbReference>
<evidence type="ECO:0000313" key="9">
    <source>
        <dbReference type="Proteomes" id="UP000076400"/>
    </source>
</evidence>
<dbReference type="GO" id="GO:0016787">
    <property type="term" value="F:hydrolase activity"/>
    <property type="evidence" value="ECO:0007669"/>
    <property type="project" value="UniProtKB-KW"/>
</dbReference>
<accession>A0A154WEK9</accession>
<comment type="caution">
    <text evidence="8">The sequence shown here is derived from an EMBL/GenBank/DDBJ whole genome shotgun (WGS) entry which is preliminary data.</text>
</comment>
<dbReference type="NCBIfam" id="TIGR00255">
    <property type="entry name" value="YicC/YloC family endoribonuclease"/>
    <property type="match status" value="1"/>
</dbReference>
<evidence type="ECO:0000259" key="7">
    <source>
        <dbReference type="Pfam" id="PF08340"/>
    </source>
</evidence>
<dbReference type="InterPro" id="IPR013527">
    <property type="entry name" value="YicC-like_N"/>
</dbReference>
<dbReference type="Pfam" id="PF08340">
    <property type="entry name" value="YicC-like_C"/>
    <property type="match status" value="1"/>
</dbReference>
<dbReference type="Pfam" id="PF03755">
    <property type="entry name" value="YicC-like_N"/>
    <property type="match status" value="1"/>
</dbReference>
<reference evidence="8 9" key="1">
    <citation type="submission" date="2015-12" db="EMBL/GenBank/DDBJ databases">
        <title>Genome sequence of Oceanibaculum pacificum MCCC 1A02656.</title>
        <authorList>
            <person name="Lu L."/>
            <person name="Lai Q."/>
            <person name="Shao Z."/>
            <person name="Qian P."/>
        </authorList>
    </citation>
    <scope>NUCLEOTIDE SEQUENCE [LARGE SCALE GENOMIC DNA]</scope>
    <source>
        <strain evidence="8 9">MCCC 1A02656</strain>
    </source>
</reference>
<keyword evidence="9" id="KW-1185">Reference proteome</keyword>
<dbReference type="STRING" id="580166.AUP43_05550"/>
<dbReference type="PANTHER" id="PTHR30636">
    <property type="entry name" value="UPF0701 PROTEIN YICC"/>
    <property type="match status" value="1"/>
</dbReference>
<sequence length="296" mass="31822">MTIASMTGFARTEGQHDGLAWAWELKSVNGRGLDIRTRLPQGFDGLEALVRQKLGEALKRGNVSVNLTIERKATDTGIRINRAVLDQVLALQADLAGKVDSAPPRLEALLSVRGIVEAGEEEADTQEARAAREAALAKGLHEAVAKLAAARLEEGGRLAAILTGHLERIAALTVQAGTIAAAQPEALKARLRQQVTELLEASPALPEEKLAQEAALLAARADIREELDRLAAHVAAAGDLMKEGALIGRRFDFLCQEFNREANTLCSKSSDVELTRIGLELKAVIDQLKEQVQNVE</sequence>
<evidence type="ECO:0000256" key="2">
    <source>
        <dbReference type="ARBA" id="ARBA00022722"/>
    </source>
</evidence>
<evidence type="ECO:0000256" key="3">
    <source>
        <dbReference type="ARBA" id="ARBA00022759"/>
    </source>
</evidence>